<evidence type="ECO:0000256" key="4">
    <source>
        <dbReference type="ARBA" id="ARBA00023125"/>
    </source>
</evidence>
<dbReference type="PROSITE" id="PS50110">
    <property type="entry name" value="RESPONSE_REGULATORY"/>
    <property type="match status" value="1"/>
</dbReference>
<feature type="domain" description="Response regulatory" evidence="7">
    <location>
        <begin position="4"/>
        <end position="119"/>
    </location>
</feature>
<dbReference type="PANTHER" id="PTHR44591:SF3">
    <property type="entry name" value="RESPONSE REGULATORY DOMAIN-CONTAINING PROTEIN"/>
    <property type="match status" value="1"/>
</dbReference>
<keyword evidence="5" id="KW-0804">Transcription</keyword>
<evidence type="ECO:0000313" key="8">
    <source>
        <dbReference type="EMBL" id="SFF68465.1"/>
    </source>
</evidence>
<dbReference type="PANTHER" id="PTHR44591">
    <property type="entry name" value="STRESS RESPONSE REGULATOR PROTEIN 1"/>
    <property type="match status" value="1"/>
</dbReference>
<dbReference type="AlphaFoldDB" id="A0A1I2KNC1"/>
<keyword evidence="4" id="KW-0238">DNA-binding</keyword>
<sequence>MNKRILVADDEDVLRMLITDTLEDEGYLITEAEDGRAAWEILQIETLDLVILDYMMPGLTGIEVAEKITGDCNNRPPIIMLTAKTQESDMEMSKNAGIQYFMGKPFSPIELIQLVEEILT</sequence>
<evidence type="ECO:0000256" key="5">
    <source>
        <dbReference type="ARBA" id="ARBA00023163"/>
    </source>
</evidence>
<dbReference type="EMBL" id="FOOG01000005">
    <property type="protein sequence ID" value="SFF68465.1"/>
    <property type="molecule type" value="Genomic_DNA"/>
</dbReference>
<dbReference type="Pfam" id="PF00072">
    <property type="entry name" value="Response_reg"/>
    <property type="match status" value="1"/>
</dbReference>
<dbReference type="InterPro" id="IPR001789">
    <property type="entry name" value="Sig_transdc_resp-reg_receiver"/>
</dbReference>
<dbReference type="Gene3D" id="3.40.50.2300">
    <property type="match status" value="1"/>
</dbReference>
<dbReference type="SUPFAM" id="SSF52172">
    <property type="entry name" value="CheY-like"/>
    <property type="match status" value="1"/>
</dbReference>
<feature type="modified residue" description="4-aspartylphosphate" evidence="6">
    <location>
        <position position="53"/>
    </location>
</feature>
<proteinExistence type="predicted"/>
<accession>A0A1I2KNC1</accession>
<keyword evidence="1 6" id="KW-0597">Phosphoprotein</keyword>
<gene>
    <name evidence="8" type="ORF">SAMN05216353_105111</name>
</gene>
<organism evidence="8 9">
    <name type="scientific">Halobacillus alkaliphilus</name>
    <dbReference type="NCBI Taxonomy" id="396056"/>
    <lineage>
        <taxon>Bacteria</taxon>
        <taxon>Bacillati</taxon>
        <taxon>Bacillota</taxon>
        <taxon>Bacilli</taxon>
        <taxon>Bacillales</taxon>
        <taxon>Bacillaceae</taxon>
        <taxon>Halobacillus</taxon>
    </lineage>
</organism>
<evidence type="ECO:0000256" key="1">
    <source>
        <dbReference type="ARBA" id="ARBA00022553"/>
    </source>
</evidence>
<dbReference type="GO" id="GO:0000160">
    <property type="term" value="P:phosphorelay signal transduction system"/>
    <property type="evidence" value="ECO:0007669"/>
    <property type="project" value="UniProtKB-KW"/>
</dbReference>
<dbReference type="SMART" id="SM00448">
    <property type="entry name" value="REC"/>
    <property type="match status" value="1"/>
</dbReference>
<keyword evidence="9" id="KW-1185">Reference proteome</keyword>
<dbReference type="Proteomes" id="UP000198897">
    <property type="component" value="Unassembled WGS sequence"/>
</dbReference>
<reference evidence="9" key="1">
    <citation type="submission" date="2016-10" db="EMBL/GenBank/DDBJ databases">
        <authorList>
            <person name="Varghese N."/>
            <person name="Submissions S."/>
        </authorList>
    </citation>
    <scope>NUCLEOTIDE SEQUENCE [LARGE SCALE GENOMIC DNA]</scope>
    <source>
        <strain evidence="9">FP5</strain>
    </source>
</reference>
<keyword evidence="2" id="KW-0902">Two-component regulatory system</keyword>
<dbReference type="CDD" id="cd17546">
    <property type="entry name" value="REC_hyHK_CKI1_RcsC-like"/>
    <property type="match status" value="1"/>
</dbReference>
<dbReference type="OrthoDB" id="9797769at2"/>
<evidence type="ECO:0000259" key="7">
    <source>
        <dbReference type="PROSITE" id="PS50110"/>
    </source>
</evidence>
<dbReference type="FunFam" id="3.40.50.2300:FF:000001">
    <property type="entry name" value="DNA-binding response regulator PhoB"/>
    <property type="match status" value="1"/>
</dbReference>
<evidence type="ECO:0000256" key="3">
    <source>
        <dbReference type="ARBA" id="ARBA00023015"/>
    </source>
</evidence>
<evidence type="ECO:0000256" key="2">
    <source>
        <dbReference type="ARBA" id="ARBA00023012"/>
    </source>
</evidence>
<evidence type="ECO:0000313" key="9">
    <source>
        <dbReference type="Proteomes" id="UP000198897"/>
    </source>
</evidence>
<dbReference type="InterPro" id="IPR011006">
    <property type="entry name" value="CheY-like_superfamily"/>
</dbReference>
<name>A0A1I2KNC1_9BACI</name>
<protein>
    <submittedName>
        <fullName evidence="8">Response regulator receiver domain-containing protein</fullName>
    </submittedName>
</protein>
<evidence type="ECO:0000256" key="6">
    <source>
        <dbReference type="PROSITE-ProRule" id="PRU00169"/>
    </source>
</evidence>
<dbReference type="RefSeq" id="WP_089750738.1">
    <property type="nucleotide sequence ID" value="NZ_FOOG01000005.1"/>
</dbReference>
<keyword evidence="3" id="KW-0805">Transcription regulation</keyword>
<dbReference type="GO" id="GO:0003677">
    <property type="term" value="F:DNA binding"/>
    <property type="evidence" value="ECO:0007669"/>
    <property type="project" value="UniProtKB-KW"/>
</dbReference>
<dbReference type="InterPro" id="IPR050595">
    <property type="entry name" value="Bact_response_regulator"/>
</dbReference>